<protein>
    <recommendedName>
        <fullName evidence="4">Expansin-like EG45 domain-containing protein</fullName>
    </recommendedName>
</protein>
<accession>A0A7S4ARF0</accession>
<dbReference type="PROSITE" id="PS50842">
    <property type="entry name" value="EXPANSIN_EG45"/>
    <property type="match status" value="1"/>
</dbReference>
<dbReference type="GO" id="GO:0005975">
    <property type="term" value="P:carbohydrate metabolic process"/>
    <property type="evidence" value="ECO:0007669"/>
    <property type="project" value="InterPro"/>
</dbReference>
<dbReference type="AlphaFoldDB" id="A0A7S4ARF0"/>
<keyword evidence="1 3" id="KW-0732">Signal</keyword>
<dbReference type="EMBL" id="HBIX01023405">
    <property type="protein sequence ID" value="CAE0723474.1"/>
    <property type="molecule type" value="Transcribed_RNA"/>
</dbReference>
<dbReference type="Gene3D" id="1.50.10.10">
    <property type="match status" value="1"/>
</dbReference>
<reference evidence="5" key="1">
    <citation type="submission" date="2021-01" db="EMBL/GenBank/DDBJ databases">
        <authorList>
            <person name="Corre E."/>
            <person name="Pelletier E."/>
            <person name="Niang G."/>
            <person name="Scheremetjew M."/>
            <person name="Finn R."/>
            <person name="Kale V."/>
            <person name="Holt S."/>
            <person name="Cochrane G."/>
            <person name="Meng A."/>
            <person name="Brown T."/>
            <person name="Cohen L."/>
        </authorList>
    </citation>
    <scope>NUCLEOTIDE SEQUENCE</scope>
    <source>
        <strain evidence="5">10249 10 AB</strain>
    </source>
</reference>
<dbReference type="InterPro" id="IPR007118">
    <property type="entry name" value="Expan_Lol_pI"/>
</dbReference>
<feature type="compositionally biased region" description="Pro residues" evidence="2">
    <location>
        <begin position="206"/>
        <end position="234"/>
    </location>
</feature>
<dbReference type="Pfam" id="PF03330">
    <property type="entry name" value="DPBB_1"/>
    <property type="match status" value="1"/>
</dbReference>
<feature type="region of interest" description="Disordered" evidence="2">
    <location>
        <begin position="502"/>
        <end position="544"/>
    </location>
</feature>
<dbReference type="Gene3D" id="2.40.40.10">
    <property type="entry name" value="RlpA-like domain"/>
    <property type="match status" value="1"/>
</dbReference>
<dbReference type="PANTHER" id="PTHR31836">
    <property type="match status" value="1"/>
</dbReference>
<dbReference type="InterPro" id="IPR051477">
    <property type="entry name" value="Expansin_CellWall"/>
</dbReference>
<evidence type="ECO:0000256" key="3">
    <source>
        <dbReference type="SAM" id="SignalP"/>
    </source>
</evidence>
<evidence type="ECO:0000313" key="5">
    <source>
        <dbReference type="EMBL" id="CAE0723474.1"/>
    </source>
</evidence>
<gene>
    <name evidence="5" type="ORF">PAUS00366_LOCUS16230</name>
</gene>
<feature type="chain" id="PRO_5030808749" description="Expansin-like EG45 domain-containing protein" evidence="3">
    <location>
        <begin position="20"/>
        <end position="980"/>
    </location>
</feature>
<dbReference type="PANTHER" id="PTHR31836:SF21">
    <property type="entry name" value="EXPANSIN-LIKE PROTEIN 7"/>
    <property type="match status" value="1"/>
</dbReference>
<dbReference type="SUPFAM" id="SSF50685">
    <property type="entry name" value="Barwin-like endoglucanases"/>
    <property type="match status" value="1"/>
</dbReference>
<feature type="region of interest" description="Disordered" evidence="2">
    <location>
        <begin position="204"/>
        <end position="266"/>
    </location>
</feature>
<dbReference type="InterPro" id="IPR009009">
    <property type="entry name" value="RlpA-like_DPBB"/>
</dbReference>
<dbReference type="InterPro" id="IPR036908">
    <property type="entry name" value="RlpA-like_sf"/>
</dbReference>
<dbReference type="SUPFAM" id="SSF48208">
    <property type="entry name" value="Six-hairpin glycosidases"/>
    <property type="match status" value="1"/>
</dbReference>
<dbReference type="InterPro" id="IPR007112">
    <property type="entry name" value="Expansin/allergen_DPBB_dom"/>
</dbReference>
<organism evidence="5">
    <name type="scientific">Pseudo-nitzschia australis</name>
    <dbReference type="NCBI Taxonomy" id="44445"/>
    <lineage>
        <taxon>Eukaryota</taxon>
        <taxon>Sar</taxon>
        <taxon>Stramenopiles</taxon>
        <taxon>Ochrophyta</taxon>
        <taxon>Bacillariophyta</taxon>
        <taxon>Bacillariophyceae</taxon>
        <taxon>Bacillariophycidae</taxon>
        <taxon>Bacillariales</taxon>
        <taxon>Bacillariaceae</taxon>
        <taxon>Pseudo-nitzschia</taxon>
    </lineage>
</organism>
<evidence type="ECO:0000259" key="4">
    <source>
        <dbReference type="PROSITE" id="PS50842"/>
    </source>
</evidence>
<proteinExistence type="predicted"/>
<dbReference type="InterPro" id="IPR012341">
    <property type="entry name" value="6hp_glycosidase-like_sf"/>
</dbReference>
<evidence type="ECO:0000256" key="2">
    <source>
        <dbReference type="SAM" id="MobiDB-lite"/>
    </source>
</evidence>
<feature type="compositionally biased region" description="Pro residues" evidence="2">
    <location>
        <begin position="246"/>
        <end position="264"/>
    </location>
</feature>
<dbReference type="SMART" id="SM00837">
    <property type="entry name" value="DPBB_1"/>
    <property type="match status" value="1"/>
</dbReference>
<name>A0A7S4ARF0_9STRA</name>
<dbReference type="CDD" id="cd22271">
    <property type="entry name" value="DPBB_EXP_N-like"/>
    <property type="match status" value="1"/>
</dbReference>
<feature type="domain" description="Expansin-like EG45" evidence="4">
    <location>
        <begin position="283"/>
        <end position="398"/>
    </location>
</feature>
<dbReference type="InterPro" id="IPR008928">
    <property type="entry name" value="6-hairpin_glycosidase_sf"/>
</dbReference>
<sequence>MRLSHFILAIAIILGVASAAPIVEKTSTACKDKKKLRFKIKKRKRSCKWAGKKARKRCRKKTNDGDKVKKLCPAACGKCPDKPAPTSAPMNSPTFAPVNSPTLAPVTPAPVVSPTPAPVDNSNGCCSLNYKNCIEWCGSTYDECMNCSNSDVGWLPDGEPPSTCGGRWTGCDDFNDTNHSGCCSGLTCQWSDNYMACMPSDDNTPTAPPAPTPAPVNSPTPAPVNSPTFPPVTPAPVNSPTLAPVNSPPTPAPGNSPTPAPVAQPPIELKSGKATYYGGNPKGGACGYNDLPQVTFPKGFSVAIGGAEFENGYGCGSCYEVTCVGPYGNNPSCFCGNSGQRTVVVQATDQCPECDSTHFDLNMEAFTSIVKDQSSGMAGTCGILETKFRRVSCDFKTDIRIRSKSGTSGFWYGLHVDDVAGYGAIKSVKLREAGRRQNGQDSFDIICDKSQGASFWICNRPNNRQIFAPLDVELTDSAGRVLQQNDVITSLAGGAEFNFRDNFGPIDGNNPSPTSPTSQPTLTPTQALEPTKAPSPTAPFSGTLLSTDKTMNAWDVFQGLDYITHTNSVNPPNYAVVASGGAAGGGNLVVSESQAYGLLITGTILASWDTHAGKVSGSNRAEVLNYFEGYYNFWKDMCKSSTANPSTNCQSGGEYCKSSTGSNVCLPDWRHYKTGGSESTGPAPDADEDGIVGIMLAVKAVENDANKPSWYDEARKWADASATAFFNFSVDKSKSDYRLVKLGACWGGWENNGNNPSYHSPGSYRVMKDYQKSFPNSLRVGYNPISQDEWSKLIDTSHEVMRAVQCANDGALVPNWATIGVQSGKIVHTGGLFSGSGTPQFEYGAEAARTTFRVALDAAFYPENSSEWSPYLSDFNYRLDSGFQNGLFSSSTFPRCRAPNTSQDINMFNNWDSNAFIYSPTYSTLIAASSDIGNAQAMIDAAGTKLAGSLPNSYYPRAWAMIGNLMLSGAMESAGNTLKR</sequence>
<dbReference type="PRINTS" id="PR01225">
    <property type="entry name" value="EXPANSNFAMLY"/>
</dbReference>
<feature type="compositionally biased region" description="Low complexity" evidence="2">
    <location>
        <begin position="511"/>
        <end position="526"/>
    </location>
</feature>
<dbReference type="GO" id="GO:0005576">
    <property type="term" value="C:extracellular region"/>
    <property type="evidence" value="ECO:0007669"/>
    <property type="project" value="InterPro"/>
</dbReference>
<feature type="signal peptide" evidence="3">
    <location>
        <begin position="1"/>
        <end position="19"/>
    </location>
</feature>
<evidence type="ECO:0000256" key="1">
    <source>
        <dbReference type="ARBA" id="ARBA00022729"/>
    </source>
</evidence>